<reference evidence="1 2" key="1">
    <citation type="submission" date="2020-03" db="EMBL/GenBank/DDBJ databases">
        <title>Dissostichus mawsoni Genome sequencing and assembly.</title>
        <authorList>
            <person name="Park H."/>
        </authorList>
    </citation>
    <scope>NUCLEOTIDE SEQUENCE [LARGE SCALE GENOMIC DNA]</scope>
    <source>
        <strain evidence="1">DM0001</strain>
        <tissue evidence="1">Muscle</tissue>
    </source>
</reference>
<feature type="non-terminal residue" evidence="1">
    <location>
        <position position="75"/>
    </location>
</feature>
<accession>A0A7J5YIK2</accession>
<gene>
    <name evidence="1" type="ORF">F7725_015116</name>
</gene>
<keyword evidence="2" id="KW-1185">Reference proteome</keyword>
<proteinExistence type="predicted"/>
<comment type="caution">
    <text evidence="1">The sequence shown here is derived from an EMBL/GenBank/DDBJ whole genome shotgun (WGS) entry which is preliminary data.</text>
</comment>
<evidence type="ECO:0000313" key="2">
    <source>
        <dbReference type="Proteomes" id="UP000518266"/>
    </source>
</evidence>
<dbReference type="AlphaFoldDB" id="A0A7J5YIK2"/>
<dbReference type="EMBL" id="JAAKFY010000012">
    <property type="protein sequence ID" value="KAF3848619.1"/>
    <property type="molecule type" value="Genomic_DNA"/>
</dbReference>
<protein>
    <submittedName>
        <fullName evidence="1">Uncharacterized protein</fullName>
    </submittedName>
</protein>
<dbReference type="Proteomes" id="UP000518266">
    <property type="component" value="Unassembled WGS sequence"/>
</dbReference>
<name>A0A7J5YIK2_DISMA</name>
<organism evidence="1 2">
    <name type="scientific">Dissostichus mawsoni</name>
    <name type="common">Antarctic cod</name>
    <dbReference type="NCBI Taxonomy" id="36200"/>
    <lineage>
        <taxon>Eukaryota</taxon>
        <taxon>Metazoa</taxon>
        <taxon>Chordata</taxon>
        <taxon>Craniata</taxon>
        <taxon>Vertebrata</taxon>
        <taxon>Euteleostomi</taxon>
        <taxon>Actinopterygii</taxon>
        <taxon>Neopterygii</taxon>
        <taxon>Teleostei</taxon>
        <taxon>Neoteleostei</taxon>
        <taxon>Acanthomorphata</taxon>
        <taxon>Eupercaria</taxon>
        <taxon>Perciformes</taxon>
        <taxon>Notothenioidei</taxon>
        <taxon>Nototheniidae</taxon>
        <taxon>Dissostichus</taxon>
    </lineage>
</organism>
<sequence length="75" mass="8862">MNSHPHIFIYDFCCTLFPRDFRLLLCVKLSEIKTSYCDRRESHSKPCFLMFRCQQFSLPDCFQKTLNASTLAKCS</sequence>
<evidence type="ECO:0000313" key="1">
    <source>
        <dbReference type="EMBL" id="KAF3848619.1"/>
    </source>
</evidence>